<evidence type="ECO:0000256" key="6">
    <source>
        <dbReference type="SAM" id="Phobius"/>
    </source>
</evidence>
<dbReference type="Proteomes" id="UP000036681">
    <property type="component" value="Unplaced"/>
</dbReference>
<evidence type="ECO:0000256" key="1">
    <source>
        <dbReference type="ARBA" id="ARBA00004651"/>
    </source>
</evidence>
<feature type="domain" description="G-protein coupled receptors family 1 profile" evidence="7">
    <location>
        <begin position="21"/>
        <end position="260"/>
    </location>
</feature>
<dbReference type="SMART" id="SM01381">
    <property type="entry name" value="7TM_GPCR_Srsx"/>
    <property type="match status" value="1"/>
</dbReference>
<dbReference type="GO" id="GO:0004930">
    <property type="term" value="F:G protein-coupled receptor activity"/>
    <property type="evidence" value="ECO:0007669"/>
    <property type="project" value="InterPro"/>
</dbReference>
<feature type="transmembrane region" description="Helical" evidence="6">
    <location>
        <begin position="244"/>
        <end position="262"/>
    </location>
</feature>
<evidence type="ECO:0000313" key="8">
    <source>
        <dbReference type="Proteomes" id="UP000036681"/>
    </source>
</evidence>
<keyword evidence="4 6" id="KW-1133">Transmembrane helix</keyword>
<dbReference type="CDD" id="cd00637">
    <property type="entry name" value="7tm_classA_rhodopsin-like"/>
    <property type="match status" value="1"/>
</dbReference>
<keyword evidence="8" id="KW-1185">Reference proteome</keyword>
<evidence type="ECO:0000256" key="3">
    <source>
        <dbReference type="ARBA" id="ARBA00022692"/>
    </source>
</evidence>
<keyword evidence="3 6" id="KW-0812">Transmembrane</keyword>
<dbReference type="AlphaFoldDB" id="A0A9J2P2B1"/>
<reference evidence="9" key="1">
    <citation type="submission" date="2023-03" db="UniProtKB">
        <authorList>
            <consortium name="WormBaseParasite"/>
        </authorList>
    </citation>
    <scope>IDENTIFICATION</scope>
</reference>
<feature type="transmembrane region" description="Helical" evidence="6">
    <location>
        <begin position="6"/>
        <end position="29"/>
    </location>
</feature>
<evidence type="ECO:0000256" key="5">
    <source>
        <dbReference type="ARBA" id="ARBA00023136"/>
    </source>
</evidence>
<feature type="transmembrane region" description="Helical" evidence="6">
    <location>
        <begin position="80"/>
        <end position="103"/>
    </location>
</feature>
<feature type="transmembrane region" description="Helical" evidence="6">
    <location>
        <begin position="209"/>
        <end position="238"/>
    </location>
</feature>
<accession>A0A9J2P2B1</accession>
<dbReference type="Pfam" id="PF00001">
    <property type="entry name" value="7tm_1"/>
    <property type="match status" value="1"/>
</dbReference>
<feature type="transmembrane region" description="Helical" evidence="6">
    <location>
        <begin position="41"/>
        <end position="60"/>
    </location>
</feature>
<dbReference type="PANTHER" id="PTHR22750">
    <property type="entry name" value="G-PROTEIN COUPLED RECEPTOR"/>
    <property type="match status" value="1"/>
</dbReference>
<evidence type="ECO:0000256" key="2">
    <source>
        <dbReference type="ARBA" id="ARBA00022475"/>
    </source>
</evidence>
<evidence type="ECO:0000259" key="7">
    <source>
        <dbReference type="PROSITE" id="PS50262"/>
    </source>
</evidence>
<organism evidence="8 9">
    <name type="scientific">Ascaris lumbricoides</name>
    <name type="common">Giant roundworm</name>
    <dbReference type="NCBI Taxonomy" id="6252"/>
    <lineage>
        <taxon>Eukaryota</taxon>
        <taxon>Metazoa</taxon>
        <taxon>Ecdysozoa</taxon>
        <taxon>Nematoda</taxon>
        <taxon>Chromadorea</taxon>
        <taxon>Rhabditida</taxon>
        <taxon>Spirurina</taxon>
        <taxon>Ascaridomorpha</taxon>
        <taxon>Ascaridoidea</taxon>
        <taxon>Ascarididae</taxon>
        <taxon>Ascaris</taxon>
    </lineage>
</organism>
<evidence type="ECO:0000256" key="4">
    <source>
        <dbReference type="ARBA" id="ARBA00022989"/>
    </source>
</evidence>
<dbReference type="PROSITE" id="PS50262">
    <property type="entry name" value="G_PROTEIN_RECEP_F1_2"/>
    <property type="match status" value="1"/>
</dbReference>
<name>A0A9J2P2B1_ASCLU</name>
<dbReference type="WBParaSite" id="ALUE_0000389101-mRNA-1">
    <property type="protein sequence ID" value="ALUE_0000389101-mRNA-1"/>
    <property type="gene ID" value="ALUE_0000389101"/>
</dbReference>
<sequence>MASINFLTGFTVGVSGFTVVFNLTLAGTIFFSKNARVAREYVLVVSTLIMDTIFNLAYLFSSIVRIATQERPSRLSCDIQAFPCFFFVIGTPLVGFSIVLVALDRFYAVIYPASYYKSDAKQAWIGVAGSLGTAVIVLLVFIAVMSTQPIKCVLGFEGVSAIMPFLLYLRIASIGLAVFIYGAIYAYVKANQERVAERLGQQHAMNRMMAIFKTAVIAMLPAVLLIFIPDICLSFGFLVEYKDWLNAMIMFKGAINIFIYTLRHRDLRRCVFALFVCKLPQNASHNKVTVIITRSPITSTNAKDPSRS</sequence>
<feature type="transmembrane region" description="Helical" evidence="6">
    <location>
        <begin position="123"/>
        <end position="145"/>
    </location>
</feature>
<dbReference type="GO" id="GO:0005886">
    <property type="term" value="C:plasma membrane"/>
    <property type="evidence" value="ECO:0007669"/>
    <property type="project" value="UniProtKB-SubCell"/>
</dbReference>
<protein>
    <submittedName>
        <fullName evidence="9">G-protein coupled receptors family 1 profile domain-containing protein</fullName>
    </submittedName>
</protein>
<keyword evidence="2" id="KW-1003">Cell membrane</keyword>
<dbReference type="InterPro" id="IPR017452">
    <property type="entry name" value="GPCR_Rhodpsn_7TM"/>
</dbReference>
<comment type="subcellular location">
    <subcellularLocation>
        <location evidence="1">Cell membrane</location>
        <topology evidence="1">Multi-pass membrane protein</topology>
    </subcellularLocation>
</comment>
<proteinExistence type="predicted"/>
<dbReference type="SUPFAM" id="SSF81321">
    <property type="entry name" value="Family A G protein-coupled receptor-like"/>
    <property type="match status" value="1"/>
</dbReference>
<evidence type="ECO:0000313" key="9">
    <source>
        <dbReference type="WBParaSite" id="ALUE_0000389101-mRNA-1"/>
    </source>
</evidence>
<dbReference type="InterPro" id="IPR000276">
    <property type="entry name" value="GPCR_Rhodpsn"/>
</dbReference>
<feature type="transmembrane region" description="Helical" evidence="6">
    <location>
        <begin position="165"/>
        <end position="188"/>
    </location>
</feature>
<keyword evidence="5 6" id="KW-0472">Membrane</keyword>
<dbReference type="Gene3D" id="1.20.1070.10">
    <property type="entry name" value="Rhodopsin 7-helix transmembrane proteins"/>
    <property type="match status" value="1"/>
</dbReference>